<dbReference type="RefSeq" id="WP_052886901.1">
    <property type="nucleotide sequence ID" value="NZ_CP007493.1"/>
</dbReference>
<dbReference type="AlphaFoldDB" id="A0A3G1A909"/>
<gene>
    <name evidence="3" type="ORF">TCARB_1007</name>
</gene>
<evidence type="ECO:0000313" key="3">
    <source>
        <dbReference type="EMBL" id="AJB42057.1"/>
    </source>
</evidence>
<dbReference type="KEGG" id="tcb:TCARB_1007"/>
<protein>
    <submittedName>
        <fullName evidence="3">Uncharacterized protein</fullName>
    </submittedName>
</protein>
<dbReference type="GO" id="GO:0006166">
    <property type="term" value="P:purine ribonucleoside salvage"/>
    <property type="evidence" value="ECO:0007669"/>
    <property type="project" value="UniProtKB-KW"/>
</dbReference>
<evidence type="ECO:0000313" key="4">
    <source>
        <dbReference type="Proteomes" id="UP000266720"/>
    </source>
</evidence>
<sequence>MSVGEAEESSYIVAKLLNSLKEVYTFKELEEILDMPSQLLWRYTTFSQFPERQTAKKILDAIRENRLIEKALKQALSRETGVAEEWRLLFNPRILNLVGYLAWKHFKDDEVNLVMTAGEKNSALAVVLAEWLSADACVATEHAWTSWGKFYSAPYNSSEREEYVYLHVPKEAIKRDSRVLFVKGTAKNFESLSALYSIAEQAKAIPVGGLVVLAYTDKWTEFTAKTGIKKFYVVASLRVGQLVVSI</sequence>
<dbReference type="GeneID" id="25406425"/>
<organism evidence="3 4">
    <name type="scientific">Thermofilum adornatum 1505</name>
    <dbReference type="NCBI Taxonomy" id="697581"/>
    <lineage>
        <taxon>Archaea</taxon>
        <taxon>Thermoproteota</taxon>
        <taxon>Thermoprotei</taxon>
        <taxon>Thermofilales</taxon>
        <taxon>Thermofilaceae</taxon>
        <taxon>Thermofilum</taxon>
    </lineage>
</organism>
<dbReference type="PANTHER" id="PTHR43864:SF1">
    <property type="entry name" value="XANTHINE PHOSPHORIBOSYLTRANSFERASE"/>
    <property type="match status" value="1"/>
</dbReference>
<dbReference type="STRING" id="697581.TCARB_1007"/>
<dbReference type="InterPro" id="IPR050118">
    <property type="entry name" value="Pur/Pyrimidine_PRTase"/>
</dbReference>
<name>A0A3G1A909_9CREN</name>
<dbReference type="PANTHER" id="PTHR43864">
    <property type="entry name" value="HYPOXANTHINE/GUANINE PHOSPHORIBOSYLTRANSFERASE"/>
    <property type="match status" value="1"/>
</dbReference>
<keyword evidence="1" id="KW-0808">Transferase</keyword>
<proteinExistence type="predicted"/>
<evidence type="ECO:0000256" key="2">
    <source>
        <dbReference type="ARBA" id="ARBA00022726"/>
    </source>
</evidence>
<dbReference type="Proteomes" id="UP000266720">
    <property type="component" value="Chromosome"/>
</dbReference>
<accession>A0A3G1A909</accession>
<dbReference type="EMBL" id="CP007493">
    <property type="protein sequence ID" value="AJB42057.1"/>
    <property type="molecule type" value="Genomic_DNA"/>
</dbReference>
<keyword evidence="2" id="KW-0660">Purine salvage</keyword>
<evidence type="ECO:0000256" key="1">
    <source>
        <dbReference type="ARBA" id="ARBA00022679"/>
    </source>
</evidence>
<reference evidence="4" key="1">
    <citation type="book" date="2010" name="EXTREMOPHILES" publisher="0:0-0">
        <title>Complete genome sequences of ten hyperthermophilic archaea reveal their metabolic capabilities and possible ecological roles.</title>
        <editorList>
            <person name="?"/>
        </editorList>
        <authorList>
            <person name="Ravin N.V."/>
            <person name="Mardanov A.V."/>
            <person name="Bonch-Osmolovskaya E.A."/>
            <person name="Skryabin K.G."/>
        </authorList>
    </citation>
    <scope>NUCLEOTIDE SEQUENCE [LARGE SCALE GENOMIC DNA]</scope>
    <source>
        <strain evidence="4">1505</strain>
    </source>
</reference>
<dbReference type="Gene3D" id="3.40.50.2020">
    <property type="match status" value="1"/>
</dbReference>
<dbReference type="GO" id="GO:0016740">
    <property type="term" value="F:transferase activity"/>
    <property type="evidence" value="ECO:0007669"/>
    <property type="project" value="UniProtKB-KW"/>
</dbReference>
<dbReference type="InterPro" id="IPR029057">
    <property type="entry name" value="PRTase-like"/>
</dbReference>
<dbReference type="SUPFAM" id="SSF53271">
    <property type="entry name" value="PRTase-like"/>
    <property type="match status" value="1"/>
</dbReference>